<dbReference type="PANTHER" id="PTHR23113:SF187">
    <property type="entry name" value="RAS-SPECIFIC GUANINE NUCLEOTIDE-RELEASING FACTOR 2"/>
    <property type="match status" value="1"/>
</dbReference>
<feature type="domain" description="Ras-GEF" evidence="6">
    <location>
        <begin position="942"/>
        <end position="1174"/>
    </location>
</feature>
<dbReference type="PROSITE" id="PS00720">
    <property type="entry name" value="RASGEF"/>
    <property type="match status" value="1"/>
</dbReference>
<dbReference type="SUPFAM" id="SSF48065">
    <property type="entry name" value="DBL homology domain (DH-domain)"/>
    <property type="match status" value="1"/>
</dbReference>
<dbReference type="CDD" id="cd00160">
    <property type="entry name" value="RhoGEF"/>
    <property type="match status" value="1"/>
</dbReference>
<dbReference type="Ensembl" id="ENSCCRT00000073654.2">
    <property type="protein sequence ID" value="ENSCCRP00000067970.2"/>
    <property type="gene ID" value="ENSCCRG00000035501.2"/>
</dbReference>
<dbReference type="CDD" id="cd00155">
    <property type="entry name" value="RasGEF"/>
    <property type="match status" value="1"/>
</dbReference>
<protein>
    <submittedName>
        <fullName evidence="9">Ras protein-specific guanine nucleotide-releasing factor 2b</fullName>
    </submittedName>
</protein>
<feature type="compositionally biased region" description="Low complexity" evidence="4">
    <location>
        <begin position="755"/>
        <end position="770"/>
    </location>
</feature>
<dbReference type="FunFam" id="2.30.29.30:FF:000176">
    <property type="entry name" value="ras-specific guanine nucleotide-releasing factor 1 isoform X2"/>
    <property type="match status" value="1"/>
</dbReference>
<dbReference type="AlphaFoldDB" id="A0A8C1DSG1"/>
<dbReference type="InterPro" id="IPR001849">
    <property type="entry name" value="PH_domain"/>
</dbReference>
<evidence type="ECO:0000259" key="8">
    <source>
        <dbReference type="PROSITE" id="PS50212"/>
    </source>
</evidence>
<evidence type="ECO:0000256" key="3">
    <source>
        <dbReference type="SAM" id="Coils"/>
    </source>
</evidence>
<dbReference type="SUPFAM" id="SSF50729">
    <property type="entry name" value="PH domain-like"/>
    <property type="match status" value="2"/>
</dbReference>
<dbReference type="PROSITE" id="PS50212">
    <property type="entry name" value="RASGEF_NTER"/>
    <property type="match status" value="1"/>
</dbReference>
<dbReference type="PROSITE" id="PS50096">
    <property type="entry name" value="IQ"/>
    <property type="match status" value="1"/>
</dbReference>
<dbReference type="Gene3D" id="2.30.29.30">
    <property type="entry name" value="Pleckstrin-homology domain (PH domain)/Phosphotyrosine-binding domain (PTB)"/>
    <property type="match status" value="2"/>
</dbReference>
<evidence type="ECO:0000256" key="1">
    <source>
        <dbReference type="ARBA" id="ARBA00022658"/>
    </source>
</evidence>
<dbReference type="InterPro" id="IPR019804">
    <property type="entry name" value="Ras_G-nucl-exch_fac_CS"/>
</dbReference>
<dbReference type="InterPro" id="IPR035899">
    <property type="entry name" value="DBL_dom_sf"/>
</dbReference>
<evidence type="ECO:0000313" key="10">
    <source>
        <dbReference type="Proteomes" id="UP001108240"/>
    </source>
</evidence>
<dbReference type="InterPro" id="IPR036964">
    <property type="entry name" value="RASGEF_cat_dom_sf"/>
</dbReference>
<dbReference type="FunFam" id="2.30.29.30:FF:000117">
    <property type="entry name" value="ras-specific guanine nucleotide-releasing factor 1 isoform X2"/>
    <property type="match status" value="1"/>
</dbReference>
<dbReference type="FunFam" id="1.20.900.10:FF:000005">
    <property type="entry name" value="Ras-specific guanine nucleotide-releasing factor 1 isoform 2"/>
    <property type="match status" value="1"/>
</dbReference>
<dbReference type="Proteomes" id="UP001108240">
    <property type="component" value="Unplaced"/>
</dbReference>
<feature type="region of interest" description="Disordered" evidence="4">
    <location>
        <begin position="701"/>
        <end position="739"/>
    </location>
</feature>
<dbReference type="SUPFAM" id="SSF48366">
    <property type="entry name" value="Ras GEF"/>
    <property type="match status" value="1"/>
</dbReference>
<evidence type="ECO:0000259" key="6">
    <source>
        <dbReference type="PROSITE" id="PS50009"/>
    </source>
</evidence>
<dbReference type="SMART" id="SM00325">
    <property type="entry name" value="RhoGEF"/>
    <property type="match status" value="1"/>
</dbReference>
<feature type="region of interest" description="Disordered" evidence="4">
    <location>
        <begin position="755"/>
        <end position="806"/>
    </location>
</feature>
<dbReference type="Pfam" id="PF00621">
    <property type="entry name" value="RhoGEF"/>
    <property type="match status" value="1"/>
</dbReference>
<feature type="domain" description="PH" evidence="5">
    <location>
        <begin position="22"/>
        <end position="129"/>
    </location>
</feature>
<feature type="domain" description="N-terminal Ras-GEF" evidence="8">
    <location>
        <begin position="627"/>
        <end position="741"/>
    </location>
</feature>
<feature type="coiled-coil region" evidence="3">
    <location>
        <begin position="147"/>
        <end position="184"/>
    </location>
</feature>
<organism evidence="9 10">
    <name type="scientific">Cyprinus carpio carpio</name>
    <dbReference type="NCBI Taxonomy" id="630221"/>
    <lineage>
        <taxon>Eukaryota</taxon>
        <taxon>Metazoa</taxon>
        <taxon>Chordata</taxon>
        <taxon>Craniata</taxon>
        <taxon>Vertebrata</taxon>
        <taxon>Euteleostomi</taxon>
        <taxon>Actinopterygii</taxon>
        <taxon>Neopterygii</taxon>
        <taxon>Teleostei</taxon>
        <taxon>Ostariophysi</taxon>
        <taxon>Cypriniformes</taxon>
        <taxon>Cyprinidae</taxon>
        <taxon>Cyprininae</taxon>
        <taxon>Cyprinus</taxon>
    </lineage>
</organism>
<dbReference type="Gene3D" id="1.10.840.10">
    <property type="entry name" value="Ras guanine-nucleotide exchange factors catalytic domain"/>
    <property type="match status" value="1"/>
</dbReference>
<dbReference type="SMART" id="SM00229">
    <property type="entry name" value="RasGEFN"/>
    <property type="match status" value="2"/>
</dbReference>
<dbReference type="Gene3D" id="1.20.870.10">
    <property type="entry name" value="Son of sevenless (SoS) protein Chain: S domain 1"/>
    <property type="match status" value="1"/>
</dbReference>
<dbReference type="InterPro" id="IPR000651">
    <property type="entry name" value="Ras-like_Gua-exchang_fac_N"/>
</dbReference>
<reference evidence="9" key="2">
    <citation type="submission" date="2025-09" db="UniProtKB">
        <authorList>
            <consortium name="Ensembl"/>
        </authorList>
    </citation>
    <scope>IDENTIFICATION</scope>
</reference>
<dbReference type="Pfam" id="PF00617">
    <property type="entry name" value="RasGEF"/>
    <property type="match status" value="1"/>
</dbReference>
<evidence type="ECO:0000313" key="9">
    <source>
        <dbReference type="Ensembl" id="ENSCCRP00000067970.2"/>
    </source>
</evidence>
<evidence type="ECO:0000256" key="2">
    <source>
        <dbReference type="PROSITE-ProRule" id="PRU00168"/>
    </source>
</evidence>
<dbReference type="CDD" id="cd13261">
    <property type="entry name" value="PH_RasGRF1_2"/>
    <property type="match status" value="1"/>
</dbReference>
<dbReference type="PROSITE" id="PS50009">
    <property type="entry name" value="RASGEF_CAT"/>
    <property type="match status" value="1"/>
</dbReference>
<dbReference type="SMART" id="SM00233">
    <property type="entry name" value="PH"/>
    <property type="match status" value="2"/>
</dbReference>
<dbReference type="SMART" id="SM00147">
    <property type="entry name" value="RasGEF"/>
    <property type="match status" value="1"/>
</dbReference>
<dbReference type="Pfam" id="PF00618">
    <property type="entry name" value="RasGEF_N"/>
    <property type="match status" value="1"/>
</dbReference>
<dbReference type="GO" id="GO:0005085">
    <property type="term" value="F:guanyl-nucleotide exchange factor activity"/>
    <property type="evidence" value="ECO:0007669"/>
    <property type="project" value="UniProtKB-KW"/>
</dbReference>
<dbReference type="InterPro" id="IPR008937">
    <property type="entry name" value="Ras-like_GEF"/>
</dbReference>
<feature type="domain" description="DH" evidence="7">
    <location>
        <begin position="239"/>
        <end position="425"/>
    </location>
</feature>
<dbReference type="GO" id="GO:0007265">
    <property type="term" value="P:Ras protein signal transduction"/>
    <property type="evidence" value="ECO:0007669"/>
    <property type="project" value="TreeGrafter"/>
</dbReference>
<dbReference type="Gene3D" id="1.20.900.10">
    <property type="entry name" value="Dbl homology (DH) domain"/>
    <property type="match status" value="1"/>
</dbReference>
<dbReference type="InterPro" id="IPR000219">
    <property type="entry name" value="DH_dom"/>
</dbReference>
<dbReference type="GeneTree" id="ENSGT00940000155679"/>
<keyword evidence="10" id="KW-1185">Reference proteome</keyword>
<proteinExistence type="predicted"/>
<dbReference type="PANTHER" id="PTHR23113">
    <property type="entry name" value="GUANINE NUCLEOTIDE EXCHANGE FACTOR"/>
    <property type="match status" value="1"/>
</dbReference>
<feature type="compositionally biased region" description="Polar residues" evidence="4">
    <location>
        <begin position="726"/>
        <end position="739"/>
    </location>
</feature>
<dbReference type="PROSITE" id="PS50010">
    <property type="entry name" value="DH_2"/>
    <property type="match status" value="1"/>
</dbReference>
<accession>A0A8C1DSG1</accession>
<evidence type="ECO:0000259" key="5">
    <source>
        <dbReference type="PROSITE" id="PS50003"/>
    </source>
</evidence>
<keyword evidence="3" id="KW-0175">Coiled coil</keyword>
<keyword evidence="1 2" id="KW-0344">Guanine-nucleotide releasing factor</keyword>
<feature type="compositionally biased region" description="Low complexity" evidence="4">
    <location>
        <begin position="777"/>
        <end position="801"/>
    </location>
</feature>
<dbReference type="CDD" id="cd06224">
    <property type="entry name" value="REM"/>
    <property type="match status" value="1"/>
</dbReference>
<reference evidence="9" key="1">
    <citation type="submission" date="2025-08" db="UniProtKB">
        <authorList>
            <consortium name="Ensembl"/>
        </authorList>
    </citation>
    <scope>IDENTIFICATION</scope>
</reference>
<dbReference type="GO" id="GO:0005886">
    <property type="term" value="C:plasma membrane"/>
    <property type="evidence" value="ECO:0007669"/>
    <property type="project" value="TreeGrafter"/>
</dbReference>
<dbReference type="InterPro" id="IPR001895">
    <property type="entry name" value="RASGEF_cat_dom"/>
</dbReference>
<dbReference type="FunFam" id="1.10.840.10:FF:000004">
    <property type="entry name" value="ras-specific guanine nucleotide-releasing factor 2 isoform X1"/>
    <property type="match status" value="1"/>
</dbReference>
<dbReference type="Pfam" id="PF00169">
    <property type="entry name" value="PH"/>
    <property type="match status" value="1"/>
</dbReference>
<feature type="domain" description="PH" evidence="5">
    <location>
        <begin position="466"/>
        <end position="580"/>
    </location>
</feature>
<evidence type="ECO:0000259" key="7">
    <source>
        <dbReference type="PROSITE" id="PS50010"/>
    </source>
</evidence>
<dbReference type="InterPro" id="IPR023578">
    <property type="entry name" value="Ras_GEF_dom_sf"/>
</dbReference>
<feature type="compositionally biased region" description="Basic and acidic residues" evidence="4">
    <location>
        <begin position="702"/>
        <end position="711"/>
    </location>
</feature>
<dbReference type="InterPro" id="IPR011993">
    <property type="entry name" value="PH-like_dom_sf"/>
</dbReference>
<dbReference type="FunFam" id="1.20.870.10:FF:000004">
    <property type="entry name" value="Ras-specific guanine nucleotide-releasing factor 1 isoform 2"/>
    <property type="match status" value="1"/>
</dbReference>
<sequence length="1177" mass="135175">MQKSVRYNEGHALYLSVIARKEGTKRGYLSKKTTENSKWHEKFFALYQNVLFYFDTDQSARPSGIYLLEGCTCERVPAPKVSTVGRETLDKLHYFLVIFGHDGQKPLELRTEEESDCDEWVEAIQQASYSDIIIEREVLMQKYIHLVQIVETEKVAANQLRTQLEDQDTEIERLKAEIIALNKTKERMRPYHVYQEEEDPDIKKIKKVQSFMRGWLCRRKWKIIVQDYICSPHAESMRKRNQIVFNMVEAETEYVHQLFILVNCFLRPLRMAASSKKPPISHDDVSSVFLNSETIMFLHEIFHQGLKARIANWPTLILADLFDILLPMLNIYQEFVRNHQYSLQVLANCKQNRDFDKLLKQYESNAACEGRMLETFLTYPMFQIPRYIITLHELLAHTPHEHVERKSLEFAKSKLEELSRVMHDEVSDTENIRKNLAIERMIVEGCDILLDTSQTFVRQGSLIQLPSVERGKLSKVRLGSLSLKKEGERQCFLFTKHFLICTRSSGGKLHLLKQGGVLSLIECTLIEEPDANDEDGQVFGHLDFKIVVEPSDAPAFTVVLLAPSRQEKAAWTSDISQCIDNIRCNGLMTSVFEENSKVTVPHMIKSDARLHKDDVDICFSKTLNSCKVPQIRYASVERLLERLTDLRFLSIDFLNTFLHTYRIFTTATVVMEKLADIYKKPFTSIPVRSLELFFAINQNNRSGDHVNDKSPRLCRKFSSPPPLSIPSRTSSPVRTRKLSLNSPIGSKVGILDLSTTSSSAASSPTSANPTISPPPSNNNNNKPPLDLSHGQSPSSPEQSPGALDENAEVPRIDALCGKLRRSIRRGEQKIIFLFLECLFSFAVFNNSERTCDKEFIIRRAATNRVLNVLRHWVSKHSQDFEMNGELKMGVICLLEEVLRDPDVLPQERKATANILRQNCLLYVSDPLIQAECPKAEFFESLSAMELAEQITLLDHIVFRSIPYEEFLGQGWMKTDKTERTPYIMKTSQHFNDMSNLVASQIMSHTDVGSRASSIEKWIAVADICRCLNNYNGVLEITSALNRSAIYRLKKTWAKVCKQTKALMDKLQKTVSSEGRFKNLRETLKNCNPPCVPYLGMYLTDLAFIEEGTPNFTEEGLVNFSKMRMISHIIREIRQFQQTPYRIEHQPKVTQYLLDKTLIMDEDTLYDLSLKIEPRLPA</sequence>
<name>A0A8C1DSG1_CYPCA</name>
<dbReference type="PROSITE" id="PS50003">
    <property type="entry name" value="PH_DOMAIN"/>
    <property type="match status" value="2"/>
</dbReference>
<evidence type="ECO:0000256" key="4">
    <source>
        <dbReference type="SAM" id="MobiDB-lite"/>
    </source>
</evidence>